<accession>X1QDU6</accession>
<dbReference type="InterPro" id="IPR005368">
    <property type="entry name" value="UPF0175"/>
</dbReference>
<reference evidence="1" key="1">
    <citation type="journal article" date="2014" name="Front. Microbiol.">
        <title>High frequency of phylogenetically diverse reductive dehalogenase-homologous genes in deep subseafloor sedimentary metagenomes.</title>
        <authorList>
            <person name="Kawai M."/>
            <person name="Futagami T."/>
            <person name="Toyoda A."/>
            <person name="Takaki Y."/>
            <person name="Nishi S."/>
            <person name="Hori S."/>
            <person name="Arai W."/>
            <person name="Tsubouchi T."/>
            <person name="Morono Y."/>
            <person name="Uchiyama I."/>
            <person name="Ito T."/>
            <person name="Fujiyama A."/>
            <person name="Inagaki F."/>
            <person name="Takami H."/>
        </authorList>
    </citation>
    <scope>NUCLEOTIDE SEQUENCE</scope>
    <source>
        <strain evidence="1">Expedition CK06-06</strain>
    </source>
</reference>
<dbReference type="AlphaFoldDB" id="X1QDU6"/>
<proteinExistence type="predicted"/>
<gene>
    <name evidence="1" type="ORF">S12H4_02452</name>
</gene>
<dbReference type="Pfam" id="PF03683">
    <property type="entry name" value="UPF0175"/>
    <property type="match status" value="1"/>
</dbReference>
<dbReference type="EMBL" id="BARW01000603">
    <property type="protein sequence ID" value="GAI66667.1"/>
    <property type="molecule type" value="Genomic_DNA"/>
</dbReference>
<name>X1QDU6_9ZZZZ</name>
<organism evidence="1">
    <name type="scientific">marine sediment metagenome</name>
    <dbReference type="NCBI Taxonomy" id="412755"/>
    <lineage>
        <taxon>unclassified sequences</taxon>
        <taxon>metagenomes</taxon>
        <taxon>ecological metagenomes</taxon>
    </lineage>
</organism>
<evidence type="ECO:0000313" key="1">
    <source>
        <dbReference type="EMBL" id="GAI66667.1"/>
    </source>
</evidence>
<comment type="caution">
    <text evidence="1">The sequence shown here is derived from an EMBL/GenBank/DDBJ whole genome shotgun (WGS) entry which is preliminary data.</text>
</comment>
<sequence length="93" mass="10581">MVEKIIIKLPADLLELTGLSSENLEEKSLLIWVLEIYAEGKITLSKAANLLNMKVDEFLSEFHKRHLRHIGGPESIKEAQKELDVVQNSIKDK</sequence>
<protein>
    <submittedName>
        <fullName evidence="1">Uncharacterized protein</fullName>
    </submittedName>
</protein>